<organism evidence="5 6">
    <name type="scientific">Bacteroides faecium</name>
    <dbReference type="NCBI Taxonomy" id="2715212"/>
    <lineage>
        <taxon>Bacteria</taxon>
        <taxon>Pseudomonadati</taxon>
        <taxon>Bacteroidota</taxon>
        <taxon>Bacteroidia</taxon>
        <taxon>Bacteroidales</taxon>
        <taxon>Bacteroidaceae</taxon>
        <taxon>Bacteroides</taxon>
    </lineage>
</organism>
<dbReference type="SMART" id="SM00342">
    <property type="entry name" value="HTH_ARAC"/>
    <property type="match status" value="1"/>
</dbReference>
<keyword evidence="6" id="KW-1185">Reference proteome</keyword>
<dbReference type="InterPro" id="IPR018060">
    <property type="entry name" value="HTH_AraC"/>
</dbReference>
<evidence type="ECO:0000256" key="3">
    <source>
        <dbReference type="ARBA" id="ARBA00023163"/>
    </source>
</evidence>
<evidence type="ECO:0000259" key="4">
    <source>
        <dbReference type="PROSITE" id="PS01124"/>
    </source>
</evidence>
<gene>
    <name evidence="5" type="ORF">BacF7301_05745</name>
</gene>
<sequence length="134" mass="15549">MSIQEDSKIEYMSRINQVVDYIEKNLDQPLKLNDIASIANFSPYHFHRIFTSLVGETPFDYIQRLRMEKAVWKLQNEPKMSIVAIADYCGFGSAALFNKAFKKYFGICITQFRKSDRAFTIPEGKPLRKIGKVE</sequence>
<keyword evidence="1" id="KW-0805">Transcription regulation</keyword>
<evidence type="ECO:0000256" key="1">
    <source>
        <dbReference type="ARBA" id="ARBA00023015"/>
    </source>
</evidence>
<dbReference type="InterPro" id="IPR009057">
    <property type="entry name" value="Homeodomain-like_sf"/>
</dbReference>
<keyword evidence="2" id="KW-0238">DNA-binding</keyword>
<protein>
    <submittedName>
        <fullName evidence="5">Helix-turn-helix transcriptional regulator</fullName>
    </submittedName>
</protein>
<accession>A0A6H0KKV1</accession>
<feature type="domain" description="HTH araC/xylS-type" evidence="4">
    <location>
        <begin position="16"/>
        <end position="115"/>
    </location>
</feature>
<dbReference type="Pfam" id="PF12833">
    <property type="entry name" value="HTH_18"/>
    <property type="match status" value="1"/>
</dbReference>
<dbReference type="EMBL" id="CP050831">
    <property type="protein sequence ID" value="QIU93681.1"/>
    <property type="molecule type" value="Genomic_DNA"/>
</dbReference>
<dbReference type="PANTHER" id="PTHR43280:SF28">
    <property type="entry name" value="HTH-TYPE TRANSCRIPTIONAL ACTIVATOR RHAS"/>
    <property type="match status" value="1"/>
</dbReference>
<keyword evidence="3" id="KW-0804">Transcription</keyword>
<evidence type="ECO:0000313" key="6">
    <source>
        <dbReference type="Proteomes" id="UP000501780"/>
    </source>
</evidence>
<dbReference type="RefSeq" id="WP_167961048.1">
    <property type="nucleotide sequence ID" value="NZ_CP050831.1"/>
</dbReference>
<dbReference type="Proteomes" id="UP000501780">
    <property type="component" value="Chromosome"/>
</dbReference>
<proteinExistence type="predicted"/>
<dbReference type="PROSITE" id="PS01124">
    <property type="entry name" value="HTH_ARAC_FAMILY_2"/>
    <property type="match status" value="1"/>
</dbReference>
<reference evidence="5 6" key="1">
    <citation type="submission" date="2020-03" db="EMBL/GenBank/DDBJ databases">
        <title>Genomic analysis of Bacteroides faecium CBA7301.</title>
        <authorList>
            <person name="Kim J."/>
            <person name="Roh S.W."/>
        </authorList>
    </citation>
    <scope>NUCLEOTIDE SEQUENCE [LARGE SCALE GENOMIC DNA]</scope>
    <source>
        <strain evidence="5 6">CBA7301</strain>
    </source>
</reference>
<evidence type="ECO:0000256" key="2">
    <source>
        <dbReference type="ARBA" id="ARBA00023125"/>
    </source>
</evidence>
<dbReference type="AlphaFoldDB" id="A0A6H0KKV1"/>
<name>A0A6H0KKV1_9BACE</name>
<dbReference type="Gene3D" id="1.10.10.60">
    <property type="entry name" value="Homeodomain-like"/>
    <property type="match status" value="2"/>
</dbReference>
<dbReference type="GO" id="GO:0003700">
    <property type="term" value="F:DNA-binding transcription factor activity"/>
    <property type="evidence" value="ECO:0007669"/>
    <property type="project" value="InterPro"/>
</dbReference>
<evidence type="ECO:0000313" key="5">
    <source>
        <dbReference type="EMBL" id="QIU93681.1"/>
    </source>
</evidence>
<dbReference type="PANTHER" id="PTHR43280">
    <property type="entry name" value="ARAC-FAMILY TRANSCRIPTIONAL REGULATOR"/>
    <property type="match status" value="1"/>
</dbReference>
<dbReference type="KEGG" id="bfc:BacF7301_05745"/>
<dbReference type="SUPFAM" id="SSF46689">
    <property type="entry name" value="Homeodomain-like"/>
    <property type="match status" value="2"/>
</dbReference>
<dbReference type="GO" id="GO:0043565">
    <property type="term" value="F:sequence-specific DNA binding"/>
    <property type="evidence" value="ECO:0007669"/>
    <property type="project" value="InterPro"/>
</dbReference>